<keyword evidence="2" id="KW-1185">Reference proteome</keyword>
<dbReference type="Proteomes" id="UP000199648">
    <property type="component" value="Unassembled WGS sequence"/>
</dbReference>
<proteinExistence type="predicted"/>
<dbReference type="EMBL" id="FMWD01000002">
    <property type="protein sequence ID" value="SCZ51871.1"/>
    <property type="molecule type" value="Genomic_DNA"/>
</dbReference>
<evidence type="ECO:0000313" key="1">
    <source>
        <dbReference type="EMBL" id="SCZ51871.1"/>
    </source>
</evidence>
<name>A0A1G5PRM9_9GAMM</name>
<accession>A0A1G5PRM9</accession>
<reference evidence="1 2" key="1">
    <citation type="submission" date="2016-10" db="EMBL/GenBank/DDBJ databases">
        <authorList>
            <person name="de Groot N.N."/>
        </authorList>
    </citation>
    <scope>NUCLEOTIDE SEQUENCE [LARGE SCALE GENOMIC DNA]</scope>
    <source>
        <strain evidence="1 2">HLD2</strain>
    </source>
</reference>
<organism evidence="1 2">
    <name type="scientific">Thiohalomonas denitrificans</name>
    <dbReference type="NCBI Taxonomy" id="415747"/>
    <lineage>
        <taxon>Bacteria</taxon>
        <taxon>Pseudomonadati</taxon>
        <taxon>Pseudomonadota</taxon>
        <taxon>Gammaproteobacteria</taxon>
        <taxon>Thiohalomonadales</taxon>
        <taxon>Thiohalomonadaceae</taxon>
        <taxon>Thiohalomonas</taxon>
    </lineage>
</organism>
<dbReference type="AlphaFoldDB" id="A0A1G5PRM9"/>
<gene>
    <name evidence="1" type="ORF">SAMN03097708_00609</name>
</gene>
<sequence length="175" mass="19787">MSRIEPDPYSSIEYHLYKLENLFQTLHDLWEAKRQGMRVGHRWLLALTGFSGMGRTVPETPNAFPITLEVGSRICNTAIEALVDDQARHPQTAECHERVTADIRYMRDLLIALHDLTETNGCQRDYPLEHDTARLMLATLIGKPPGTADDDLVDACFTCGQRTATHTITLMQQAH</sequence>
<protein>
    <submittedName>
        <fullName evidence="1">Uncharacterized protein</fullName>
    </submittedName>
</protein>
<evidence type="ECO:0000313" key="2">
    <source>
        <dbReference type="Proteomes" id="UP000199648"/>
    </source>
</evidence>
<dbReference type="RefSeq" id="WP_092992504.1">
    <property type="nucleotide sequence ID" value="NZ_FMWD01000002.1"/>
</dbReference>